<evidence type="ECO:0000256" key="1">
    <source>
        <dbReference type="SAM" id="MobiDB-lite"/>
    </source>
</evidence>
<comment type="caution">
    <text evidence="2">The sequence shown here is derived from an EMBL/GenBank/DDBJ whole genome shotgun (WGS) entry which is preliminary data.</text>
</comment>
<evidence type="ECO:0000313" key="2">
    <source>
        <dbReference type="EMBL" id="TFB07400.1"/>
    </source>
</evidence>
<protein>
    <submittedName>
        <fullName evidence="2">Uncharacterized protein</fullName>
    </submittedName>
</protein>
<feature type="compositionally biased region" description="Polar residues" evidence="1">
    <location>
        <begin position="1"/>
        <end position="17"/>
    </location>
</feature>
<gene>
    <name evidence="2" type="ORF">CCMA1212_000365</name>
</gene>
<reference evidence="2 3" key="1">
    <citation type="submission" date="2018-01" db="EMBL/GenBank/DDBJ databases">
        <title>Genome characterization of the sugarcane-associated fungus Trichoderma ghanense CCMA-1212 and their application in lignocelulose bioconversion.</title>
        <authorList>
            <person name="Steindorff A.S."/>
            <person name="Mendes T.D."/>
            <person name="Vilela E.S.D."/>
            <person name="Rodrigues D.S."/>
            <person name="Formighieri E.F."/>
            <person name="Melo I.S."/>
            <person name="Favaro L.C.L."/>
        </authorList>
    </citation>
    <scope>NUCLEOTIDE SEQUENCE [LARGE SCALE GENOMIC DNA]</scope>
    <source>
        <strain evidence="2 3">CCMA-1212</strain>
    </source>
</reference>
<evidence type="ECO:0000313" key="3">
    <source>
        <dbReference type="Proteomes" id="UP001642720"/>
    </source>
</evidence>
<keyword evidence="3" id="KW-1185">Reference proteome</keyword>
<proteinExistence type="predicted"/>
<accession>A0ABY2HGC2</accession>
<name>A0ABY2HGC2_9HYPO</name>
<dbReference type="RefSeq" id="XP_073563601.1">
    <property type="nucleotide sequence ID" value="XM_073697836.1"/>
</dbReference>
<dbReference type="GeneID" id="300572286"/>
<dbReference type="EMBL" id="PPTA01000001">
    <property type="protein sequence ID" value="TFB07400.1"/>
    <property type="molecule type" value="Genomic_DNA"/>
</dbReference>
<feature type="region of interest" description="Disordered" evidence="1">
    <location>
        <begin position="1"/>
        <end position="41"/>
    </location>
</feature>
<organism evidence="2 3">
    <name type="scientific">Trichoderma ghanense</name>
    <dbReference type="NCBI Taxonomy" id="65468"/>
    <lineage>
        <taxon>Eukaryota</taxon>
        <taxon>Fungi</taxon>
        <taxon>Dikarya</taxon>
        <taxon>Ascomycota</taxon>
        <taxon>Pezizomycotina</taxon>
        <taxon>Sordariomycetes</taxon>
        <taxon>Hypocreomycetidae</taxon>
        <taxon>Hypocreales</taxon>
        <taxon>Hypocreaceae</taxon>
        <taxon>Trichoderma</taxon>
    </lineage>
</organism>
<sequence>MSRQYRLSRPSRQSQKSLCDPHRKRAAATHRPCAISPSGAQGQAAKTVQGFRLALGERLPASEREATYRYFAVPVAARLAQELQG</sequence>
<dbReference type="Proteomes" id="UP001642720">
    <property type="component" value="Unassembled WGS sequence"/>
</dbReference>